<accession>A0A0A9GTJ7</accession>
<dbReference type="EMBL" id="GBRH01172015">
    <property type="protein sequence ID" value="JAE25881.1"/>
    <property type="molecule type" value="Transcribed_RNA"/>
</dbReference>
<proteinExistence type="predicted"/>
<dbReference type="AlphaFoldDB" id="A0A0A9GTJ7"/>
<reference evidence="1" key="2">
    <citation type="journal article" date="2015" name="Data Brief">
        <title>Shoot transcriptome of the giant reed, Arundo donax.</title>
        <authorList>
            <person name="Barrero R.A."/>
            <person name="Guerrero F.D."/>
            <person name="Moolhuijzen P."/>
            <person name="Goolsby J.A."/>
            <person name="Tidwell J."/>
            <person name="Bellgard S.E."/>
            <person name="Bellgard M.I."/>
        </authorList>
    </citation>
    <scope>NUCLEOTIDE SEQUENCE</scope>
    <source>
        <tissue evidence="1">Shoot tissue taken approximately 20 cm above the soil surface</tissue>
    </source>
</reference>
<reference evidence="1" key="1">
    <citation type="submission" date="2014-09" db="EMBL/GenBank/DDBJ databases">
        <authorList>
            <person name="Magalhaes I.L.F."/>
            <person name="Oliveira U."/>
            <person name="Santos F.R."/>
            <person name="Vidigal T.H.D.A."/>
            <person name="Brescovit A.D."/>
            <person name="Santos A.J."/>
        </authorList>
    </citation>
    <scope>NUCLEOTIDE SEQUENCE</scope>
    <source>
        <tissue evidence="1">Shoot tissue taken approximately 20 cm above the soil surface</tissue>
    </source>
</reference>
<sequence>MLVFIFLWKNIAYYRCMCIECLSFDQRTSSVSQCGDMISR</sequence>
<evidence type="ECO:0000313" key="1">
    <source>
        <dbReference type="EMBL" id="JAE25881.1"/>
    </source>
</evidence>
<protein>
    <submittedName>
        <fullName evidence="1">Uncharacterized protein</fullName>
    </submittedName>
</protein>
<organism evidence="1">
    <name type="scientific">Arundo donax</name>
    <name type="common">Giant reed</name>
    <name type="synonym">Donax arundinaceus</name>
    <dbReference type="NCBI Taxonomy" id="35708"/>
    <lineage>
        <taxon>Eukaryota</taxon>
        <taxon>Viridiplantae</taxon>
        <taxon>Streptophyta</taxon>
        <taxon>Embryophyta</taxon>
        <taxon>Tracheophyta</taxon>
        <taxon>Spermatophyta</taxon>
        <taxon>Magnoliopsida</taxon>
        <taxon>Liliopsida</taxon>
        <taxon>Poales</taxon>
        <taxon>Poaceae</taxon>
        <taxon>PACMAD clade</taxon>
        <taxon>Arundinoideae</taxon>
        <taxon>Arundineae</taxon>
        <taxon>Arundo</taxon>
    </lineage>
</organism>
<name>A0A0A9GTJ7_ARUDO</name>